<dbReference type="GO" id="GO:0006412">
    <property type="term" value="P:translation"/>
    <property type="evidence" value="ECO:0007669"/>
    <property type="project" value="InterPro"/>
</dbReference>
<dbReference type="OMA" id="GLILHEP"/>
<dbReference type="Proteomes" id="UP000014760">
    <property type="component" value="Unassembled WGS sequence"/>
</dbReference>
<dbReference type="CDD" id="cd00432">
    <property type="entry name" value="Ribosomal_L18_L5e"/>
    <property type="match status" value="1"/>
</dbReference>
<dbReference type="InterPro" id="IPR005484">
    <property type="entry name" value="Ribosomal_uL18_bac/plant/anim"/>
</dbReference>
<evidence type="ECO:0000313" key="8">
    <source>
        <dbReference type="EMBL" id="ELU07075.1"/>
    </source>
</evidence>
<dbReference type="AlphaFoldDB" id="R7ULL4"/>
<reference evidence="9" key="3">
    <citation type="submission" date="2015-06" db="UniProtKB">
        <authorList>
            <consortium name="EnsemblMetazoa"/>
        </authorList>
    </citation>
    <scope>IDENTIFICATION</scope>
</reference>
<dbReference type="InterPro" id="IPR057268">
    <property type="entry name" value="Ribosomal_L18"/>
</dbReference>
<gene>
    <name evidence="8" type="ORF">CAPTEDRAFT_182838</name>
</gene>
<comment type="subcellular location">
    <subcellularLocation>
        <location evidence="1">Mitochondrion</location>
    </subcellularLocation>
</comment>
<dbReference type="STRING" id="283909.R7ULL4"/>
<dbReference type="GO" id="GO:1990904">
    <property type="term" value="C:ribonucleoprotein complex"/>
    <property type="evidence" value="ECO:0007669"/>
    <property type="project" value="UniProtKB-KW"/>
</dbReference>
<dbReference type="Gene3D" id="3.30.420.80">
    <property type="entry name" value="Ribosomal protein S11"/>
    <property type="match status" value="1"/>
</dbReference>
<evidence type="ECO:0000256" key="1">
    <source>
        <dbReference type="ARBA" id="ARBA00004173"/>
    </source>
</evidence>
<dbReference type="FunFam" id="3.30.420.80:FF:000005">
    <property type="entry name" value="39S ribosomal protein L18, mitochondrial"/>
    <property type="match status" value="1"/>
</dbReference>
<feature type="non-terminal residue" evidence="8">
    <location>
        <position position="128"/>
    </location>
</feature>
<dbReference type="GO" id="GO:0005743">
    <property type="term" value="C:mitochondrial inner membrane"/>
    <property type="evidence" value="ECO:0007669"/>
    <property type="project" value="UniProtKB-ARBA"/>
</dbReference>
<evidence type="ECO:0000313" key="10">
    <source>
        <dbReference type="Proteomes" id="UP000014760"/>
    </source>
</evidence>
<dbReference type="OrthoDB" id="201635at2759"/>
<sequence length="128" mass="14101">SPTRQQSSSAANDVVSANFINRNPRNLEQLSLATKEEGWKFHFPSKQFFHKLHFDTTSKHTSAHIEHCSNGVVLSASTKEVAISKHLYSNADVCAAENVGRVLAQRCLEAGLTRISLHEDILAAQSSK</sequence>
<dbReference type="GO" id="GO:0005840">
    <property type="term" value="C:ribosome"/>
    <property type="evidence" value="ECO:0007669"/>
    <property type="project" value="UniProtKB-KW"/>
</dbReference>
<feature type="non-terminal residue" evidence="8">
    <location>
        <position position="1"/>
    </location>
</feature>
<comment type="similarity">
    <text evidence="2">Belongs to the universal ribosomal protein uL18 family.</text>
</comment>
<organism evidence="8">
    <name type="scientific">Capitella teleta</name>
    <name type="common">Polychaete worm</name>
    <dbReference type="NCBI Taxonomy" id="283909"/>
    <lineage>
        <taxon>Eukaryota</taxon>
        <taxon>Metazoa</taxon>
        <taxon>Spiralia</taxon>
        <taxon>Lophotrochozoa</taxon>
        <taxon>Annelida</taxon>
        <taxon>Polychaeta</taxon>
        <taxon>Sedentaria</taxon>
        <taxon>Scolecida</taxon>
        <taxon>Capitellidae</taxon>
        <taxon>Capitella</taxon>
    </lineage>
</organism>
<dbReference type="HOGENOM" id="CLU_108540_1_0_1"/>
<reference evidence="10" key="1">
    <citation type="submission" date="2012-12" db="EMBL/GenBank/DDBJ databases">
        <authorList>
            <person name="Hellsten U."/>
            <person name="Grimwood J."/>
            <person name="Chapman J.A."/>
            <person name="Shapiro H."/>
            <person name="Aerts A."/>
            <person name="Otillar R.P."/>
            <person name="Terry A.Y."/>
            <person name="Boore J.L."/>
            <person name="Simakov O."/>
            <person name="Marletaz F."/>
            <person name="Cho S.-J."/>
            <person name="Edsinger-Gonzales E."/>
            <person name="Havlak P."/>
            <person name="Kuo D.-H."/>
            <person name="Larsson T."/>
            <person name="Lv J."/>
            <person name="Arendt D."/>
            <person name="Savage R."/>
            <person name="Osoegawa K."/>
            <person name="de Jong P."/>
            <person name="Lindberg D.R."/>
            <person name="Seaver E.C."/>
            <person name="Weisblat D.A."/>
            <person name="Putnam N.H."/>
            <person name="Grigoriev I.V."/>
            <person name="Rokhsar D.S."/>
        </authorList>
    </citation>
    <scope>NUCLEOTIDE SEQUENCE</scope>
    <source>
        <strain evidence="10">I ESC-2004</strain>
    </source>
</reference>
<dbReference type="GO" id="GO:0008097">
    <property type="term" value="F:5S rRNA binding"/>
    <property type="evidence" value="ECO:0007669"/>
    <property type="project" value="TreeGrafter"/>
</dbReference>
<evidence type="ECO:0000313" key="9">
    <source>
        <dbReference type="EnsemblMetazoa" id="CapteP182838"/>
    </source>
</evidence>
<dbReference type="SUPFAM" id="SSF53137">
    <property type="entry name" value="Translational machinery components"/>
    <property type="match status" value="1"/>
</dbReference>
<evidence type="ECO:0000256" key="5">
    <source>
        <dbReference type="ARBA" id="ARBA00023274"/>
    </source>
</evidence>
<dbReference type="EMBL" id="AMQN01007193">
    <property type="status" value="NOT_ANNOTATED_CDS"/>
    <property type="molecule type" value="Genomic_DNA"/>
</dbReference>
<evidence type="ECO:0000256" key="6">
    <source>
        <dbReference type="ARBA" id="ARBA00069051"/>
    </source>
</evidence>
<dbReference type="EnsemblMetazoa" id="CapteT182838">
    <property type="protein sequence ID" value="CapteP182838"/>
    <property type="gene ID" value="CapteG182838"/>
</dbReference>
<dbReference type="FunCoup" id="R7ULL4">
    <property type="interactions" value="1406"/>
</dbReference>
<keyword evidence="5" id="KW-0687">Ribonucleoprotein</keyword>
<protein>
    <recommendedName>
        <fullName evidence="6">Large ribosomal subunit protein uL18m</fullName>
    </recommendedName>
    <alternativeName>
        <fullName evidence="7">39S ribosomal protein L18, mitochondrial</fullName>
    </alternativeName>
</protein>
<dbReference type="PANTHER" id="PTHR12899">
    <property type="entry name" value="39S RIBOSOMAL PROTEIN L18, MITOCHONDRIAL"/>
    <property type="match status" value="1"/>
</dbReference>
<proteinExistence type="inferred from homology"/>
<dbReference type="EMBL" id="KB300180">
    <property type="protein sequence ID" value="ELU07075.1"/>
    <property type="molecule type" value="Genomic_DNA"/>
</dbReference>
<evidence type="ECO:0000256" key="2">
    <source>
        <dbReference type="ARBA" id="ARBA00007116"/>
    </source>
</evidence>
<name>R7ULL4_CAPTE</name>
<keyword evidence="4" id="KW-0496">Mitochondrion</keyword>
<evidence type="ECO:0000256" key="4">
    <source>
        <dbReference type="ARBA" id="ARBA00023128"/>
    </source>
</evidence>
<evidence type="ECO:0000256" key="7">
    <source>
        <dbReference type="ARBA" id="ARBA00082661"/>
    </source>
</evidence>
<keyword evidence="3" id="KW-0689">Ribosomal protein</keyword>
<dbReference type="GO" id="GO:0003735">
    <property type="term" value="F:structural constituent of ribosome"/>
    <property type="evidence" value="ECO:0007669"/>
    <property type="project" value="InterPro"/>
</dbReference>
<dbReference type="InterPro" id="IPR036967">
    <property type="entry name" value="Ribosomal_uS11_sf"/>
</dbReference>
<reference evidence="8 10" key="2">
    <citation type="journal article" date="2013" name="Nature">
        <title>Insights into bilaterian evolution from three spiralian genomes.</title>
        <authorList>
            <person name="Simakov O."/>
            <person name="Marletaz F."/>
            <person name="Cho S.J."/>
            <person name="Edsinger-Gonzales E."/>
            <person name="Havlak P."/>
            <person name="Hellsten U."/>
            <person name="Kuo D.H."/>
            <person name="Larsson T."/>
            <person name="Lv J."/>
            <person name="Arendt D."/>
            <person name="Savage R."/>
            <person name="Osoegawa K."/>
            <person name="de Jong P."/>
            <person name="Grimwood J."/>
            <person name="Chapman J.A."/>
            <person name="Shapiro H."/>
            <person name="Aerts A."/>
            <person name="Otillar R.P."/>
            <person name="Terry A.Y."/>
            <person name="Boore J.L."/>
            <person name="Grigoriev I.V."/>
            <person name="Lindberg D.R."/>
            <person name="Seaver E.C."/>
            <person name="Weisblat D.A."/>
            <person name="Putnam N.H."/>
            <person name="Rokhsar D.S."/>
        </authorList>
    </citation>
    <scope>NUCLEOTIDE SEQUENCE</scope>
    <source>
        <strain evidence="8 10">I ESC-2004</strain>
    </source>
</reference>
<accession>R7ULL4</accession>
<keyword evidence="10" id="KW-1185">Reference proteome</keyword>
<dbReference type="PANTHER" id="PTHR12899:SF3">
    <property type="entry name" value="LARGE RIBOSOMAL SUBUNIT PROTEIN UL18M"/>
    <property type="match status" value="1"/>
</dbReference>
<evidence type="ECO:0000256" key="3">
    <source>
        <dbReference type="ARBA" id="ARBA00022980"/>
    </source>
</evidence>